<dbReference type="InterPro" id="IPR019796">
    <property type="entry name" value="G6P_DH_AS"/>
</dbReference>
<dbReference type="PROSITE" id="PS00069">
    <property type="entry name" value="G6P_DEHYDROGENASE"/>
    <property type="match status" value="1"/>
</dbReference>
<feature type="binding site" evidence="7">
    <location>
        <position position="189"/>
    </location>
    <ligand>
        <name>substrate</name>
    </ligand>
</feature>
<evidence type="ECO:0000259" key="10">
    <source>
        <dbReference type="Pfam" id="PF02781"/>
    </source>
</evidence>
<feature type="binding site" evidence="7">
    <location>
        <begin position="103"/>
        <end position="104"/>
    </location>
    <ligand>
        <name>NADP(+)</name>
        <dbReference type="ChEBI" id="CHEBI:58349"/>
    </ligand>
</feature>
<keyword evidence="6 7" id="KW-0119">Carbohydrate metabolism</keyword>
<evidence type="ECO:0000256" key="8">
    <source>
        <dbReference type="SAM" id="MobiDB-lite"/>
    </source>
</evidence>
<dbReference type="GO" id="GO:0006006">
    <property type="term" value="P:glucose metabolic process"/>
    <property type="evidence" value="ECO:0007669"/>
    <property type="project" value="UniProtKB-KW"/>
</dbReference>
<organism evidence="11 12">
    <name type="scientific">Sphingomonas zeae</name>
    <dbReference type="NCBI Taxonomy" id="1646122"/>
    <lineage>
        <taxon>Bacteria</taxon>
        <taxon>Pseudomonadati</taxon>
        <taxon>Pseudomonadota</taxon>
        <taxon>Alphaproteobacteria</taxon>
        <taxon>Sphingomonadales</taxon>
        <taxon>Sphingomonadaceae</taxon>
        <taxon>Sphingomonas</taxon>
    </lineage>
</organism>
<comment type="similarity">
    <text evidence="2 7">Belongs to the glucose-6-phosphate dehydrogenase family.</text>
</comment>
<evidence type="ECO:0000259" key="9">
    <source>
        <dbReference type="Pfam" id="PF00479"/>
    </source>
</evidence>
<proteinExistence type="inferred from homology"/>
<dbReference type="SUPFAM" id="SSF55347">
    <property type="entry name" value="Glyceraldehyde-3-phosphate dehydrogenase-like, C-terminal domain"/>
    <property type="match status" value="1"/>
</dbReference>
<dbReference type="InterPro" id="IPR001282">
    <property type="entry name" value="G6P_DH"/>
</dbReference>
<dbReference type="GO" id="GO:0005829">
    <property type="term" value="C:cytosol"/>
    <property type="evidence" value="ECO:0007669"/>
    <property type="project" value="TreeGrafter"/>
</dbReference>
<keyword evidence="5 7" id="KW-0560">Oxidoreductase</keyword>
<feature type="active site" description="Proton acceptor" evidence="7">
    <location>
        <position position="251"/>
    </location>
</feature>
<dbReference type="Pfam" id="PF02781">
    <property type="entry name" value="G6PD_C"/>
    <property type="match status" value="1"/>
</dbReference>
<dbReference type="SUPFAM" id="SSF51735">
    <property type="entry name" value="NAD(P)-binding Rossmann-fold domains"/>
    <property type="match status" value="1"/>
</dbReference>
<dbReference type="Pfam" id="PF00479">
    <property type="entry name" value="G6PD_N"/>
    <property type="match status" value="1"/>
</dbReference>
<evidence type="ECO:0000256" key="7">
    <source>
        <dbReference type="HAMAP-Rule" id="MF_00966"/>
    </source>
</evidence>
<dbReference type="InterPro" id="IPR022674">
    <property type="entry name" value="G6P_DH_NAD-bd"/>
</dbReference>
<feature type="binding site" evidence="7">
    <location>
        <position position="227"/>
    </location>
    <ligand>
        <name>substrate</name>
    </ligand>
</feature>
<dbReference type="NCBIfam" id="TIGR00871">
    <property type="entry name" value="zwf"/>
    <property type="match status" value="1"/>
</dbReference>
<dbReference type="PRINTS" id="PR00079">
    <property type="entry name" value="G6PDHDRGNASE"/>
</dbReference>
<dbReference type="InterPro" id="IPR036291">
    <property type="entry name" value="NAD(P)-bd_dom_sf"/>
</dbReference>
<keyword evidence="12" id="KW-1185">Reference proteome</keyword>
<feature type="binding site" evidence="7">
    <location>
        <position position="193"/>
    </location>
    <ligand>
        <name>substrate</name>
    </ligand>
</feature>
<dbReference type="UniPathway" id="UPA00115">
    <property type="reaction ID" value="UER00408"/>
</dbReference>
<feature type="domain" description="Glucose-6-phosphate dehydrogenase C-terminal" evidence="10">
    <location>
        <begin position="201"/>
        <end position="498"/>
    </location>
</feature>
<dbReference type="HAMAP" id="MF_00966">
    <property type="entry name" value="G6PD"/>
    <property type="match status" value="1"/>
</dbReference>
<evidence type="ECO:0000256" key="6">
    <source>
        <dbReference type="ARBA" id="ARBA00023277"/>
    </source>
</evidence>
<dbReference type="Gene3D" id="3.40.50.720">
    <property type="entry name" value="NAD(P)-binding Rossmann-like Domain"/>
    <property type="match status" value="1"/>
</dbReference>
<sequence>MTTPNADVGDVNTTALPTATLVIFGATGDLAARLLMPALITLRRGGYLDNRFKILGIGHEEGDGKMLRDKLGSFDPGKGGEGDGEKGQAWDELAQGLDYLAGDFADDRLYATLSERLAGSVVFYLAVPPRFFGTIVEKLADNGLTTEEDDAYRRVVVEKPFGHDLASAKALNAKILSRVPETQIYRIDHFLGKETVQNIVAARFANTIVEKLWNNDCIQSVEITAAETVDVGTRGAFYDATGALRDMVPNHLFQILATITMEAPANFDAESVRDEKAKVLGAIRTYDRHEAIENSVRGQYEAGRVAGREIAAYRDTADVAADSSTETYVALKLLVDTWRWAGVPFYLRTGKALGVRDTEVVVTFRDVPFASFPSTRNADLPPNQMIFQIQPDEGIDMGILIKRPGLEIATEQATLSYRYDKAELADLTGYESLFHDVLRGDQSLFQRADAIEAGWRAVQPFLDAWAEDDATGPEPYAPGTAGPRGAERLLERDGRRWHAIVDRVEDKA</sequence>
<feature type="domain" description="Glucose-6-phosphate dehydrogenase NAD-binding" evidence="9">
    <location>
        <begin position="22"/>
        <end position="198"/>
    </location>
</feature>
<evidence type="ECO:0000256" key="3">
    <source>
        <dbReference type="ARBA" id="ARBA00022526"/>
    </source>
</evidence>
<keyword evidence="4 7" id="KW-0521">NADP</keyword>
<dbReference type="GO" id="GO:0009051">
    <property type="term" value="P:pentose-phosphate shunt, oxidative branch"/>
    <property type="evidence" value="ECO:0007669"/>
    <property type="project" value="TreeGrafter"/>
</dbReference>
<comment type="caution">
    <text evidence="11">The sequence shown here is derived from an EMBL/GenBank/DDBJ whole genome shotgun (WGS) entry which is preliminary data.</text>
</comment>
<dbReference type="RefSeq" id="WP_175312455.1">
    <property type="nucleotide sequence ID" value="NZ_CBCRYR010000002.1"/>
</dbReference>
<protein>
    <recommendedName>
        <fullName evidence="7">Glucose-6-phosphate 1-dehydrogenase</fullName>
        <shortName evidence="7">G6PD</shortName>
        <ecNumber evidence="7">1.1.1.49</ecNumber>
    </recommendedName>
</protein>
<dbReference type="PANTHER" id="PTHR23429:SF0">
    <property type="entry name" value="GLUCOSE-6-PHOSPHATE 1-DEHYDROGENASE"/>
    <property type="match status" value="1"/>
</dbReference>
<gene>
    <name evidence="7" type="primary">zwf</name>
    <name evidence="11" type="ORF">HP438_12840</name>
</gene>
<accession>A0A7Y6EI13</accession>
<keyword evidence="3 7" id="KW-0313">Glucose metabolism</keyword>
<dbReference type="EMBL" id="JABMCH010000066">
    <property type="protein sequence ID" value="NUU47856.1"/>
    <property type="molecule type" value="Genomic_DNA"/>
</dbReference>
<comment type="pathway">
    <text evidence="1 7">Carbohydrate degradation; pentose phosphate pathway; D-ribulose 5-phosphate from D-glucose 6-phosphate (oxidative stage): step 1/3.</text>
</comment>
<dbReference type="EC" id="1.1.1.49" evidence="7"/>
<comment type="caution">
    <text evidence="7">Lacks conserved residue(s) required for the propagation of feature annotation.</text>
</comment>
<dbReference type="GO" id="GO:0004345">
    <property type="term" value="F:glucose-6-phosphate dehydrogenase activity"/>
    <property type="evidence" value="ECO:0007669"/>
    <property type="project" value="UniProtKB-UniRule"/>
</dbReference>
<evidence type="ECO:0000256" key="1">
    <source>
        <dbReference type="ARBA" id="ARBA00004937"/>
    </source>
</evidence>
<feature type="region of interest" description="Disordered" evidence="8">
    <location>
        <begin position="68"/>
        <end position="87"/>
    </location>
</feature>
<comment type="catalytic activity">
    <reaction evidence="7">
        <text>D-glucose 6-phosphate + NADP(+) = 6-phospho-D-glucono-1,5-lactone + NADPH + H(+)</text>
        <dbReference type="Rhea" id="RHEA:15841"/>
        <dbReference type="ChEBI" id="CHEBI:15378"/>
        <dbReference type="ChEBI" id="CHEBI:57783"/>
        <dbReference type="ChEBI" id="CHEBI:57955"/>
        <dbReference type="ChEBI" id="CHEBI:58349"/>
        <dbReference type="ChEBI" id="CHEBI:61548"/>
        <dbReference type="EC" id="1.1.1.49"/>
    </reaction>
</comment>
<evidence type="ECO:0000313" key="11">
    <source>
        <dbReference type="EMBL" id="NUU47856.1"/>
    </source>
</evidence>
<dbReference type="Gene3D" id="3.30.360.10">
    <property type="entry name" value="Dihydrodipicolinate Reductase, domain 2"/>
    <property type="match status" value="1"/>
</dbReference>
<dbReference type="GO" id="GO:0050661">
    <property type="term" value="F:NADP binding"/>
    <property type="evidence" value="ECO:0007669"/>
    <property type="project" value="UniProtKB-UniRule"/>
</dbReference>
<feature type="binding site" evidence="7">
    <location>
        <position position="351"/>
    </location>
    <ligand>
        <name>substrate</name>
    </ligand>
</feature>
<dbReference type="PIRSF" id="PIRSF000110">
    <property type="entry name" value="G6PD"/>
    <property type="match status" value="1"/>
</dbReference>
<evidence type="ECO:0000256" key="5">
    <source>
        <dbReference type="ARBA" id="ARBA00023002"/>
    </source>
</evidence>
<evidence type="ECO:0000256" key="4">
    <source>
        <dbReference type="ARBA" id="ARBA00022857"/>
    </source>
</evidence>
<name>A0A7Y6EI13_9SPHN</name>
<dbReference type="InterPro" id="IPR022675">
    <property type="entry name" value="G6P_DH_C"/>
</dbReference>
<feature type="binding site" evidence="7">
    <location>
        <position position="246"/>
    </location>
    <ligand>
        <name>substrate</name>
    </ligand>
</feature>
<dbReference type="NCBIfam" id="NF009492">
    <property type="entry name" value="PRK12853.1-3"/>
    <property type="match status" value="1"/>
</dbReference>
<reference evidence="11 12" key="1">
    <citation type="submission" date="2020-05" db="EMBL/GenBank/DDBJ databases">
        <title>Genome Sequencing of Type Strains.</title>
        <authorList>
            <person name="Lemaire J.F."/>
            <person name="Inderbitzin P."/>
            <person name="Gregorio O.A."/>
            <person name="Collins S.B."/>
            <person name="Wespe N."/>
            <person name="Knight-Connoni V."/>
        </authorList>
    </citation>
    <scope>NUCLEOTIDE SEQUENCE [LARGE SCALE GENOMIC DNA]</scope>
    <source>
        <strain evidence="11 12">DSM 100049</strain>
    </source>
</reference>
<dbReference type="AlphaFoldDB" id="A0A7Y6EI13"/>
<evidence type="ECO:0000256" key="2">
    <source>
        <dbReference type="ARBA" id="ARBA00009975"/>
    </source>
</evidence>
<evidence type="ECO:0000313" key="12">
    <source>
        <dbReference type="Proteomes" id="UP000536441"/>
    </source>
</evidence>
<dbReference type="Proteomes" id="UP000536441">
    <property type="component" value="Unassembled WGS sequence"/>
</dbReference>
<comment type="function">
    <text evidence="7">Catalyzes the oxidation of glucose 6-phosphate to 6-phosphogluconolactone.</text>
</comment>
<feature type="binding site" evidence="7">
    <location>
        <position position="159"/>
    </location>
    <ligand>
        <name>NADP(+)</name>
        <dbReference type="ChEBI" id="CHEBI:58349"/>
    </ligand>
</feature>
<dbReference type="PANTHER" id="PTHR23429">
    <property type="entry name" value="GLUCOSE-6-PHOSPHATE 1-DEHYDROGENASE G6PD"/>
    <property type="match status" value="1"/>
</dbReference>